<dbReference type="EMBL" id="WJXA01000004">
    <property type="protein sequence ID" value="KAF7146689.1"/>
    <property type="molecule type" value="Genomic_DNA"/>
</dbReference>
<gene>
    <name evidence="2" type="ORF">RHSIM_Rhsim04G0090300</name>
</gene>
<name>A0A834H6R7_RHOSS</name>
<accession>A0A834H6R7</accession>
<keyword evidence="3" id="KW-1185">Reference proteome</keyword>
<evidence type="ECO:0000313" key="3">
    <source>
        <dbReference type="Proteomes" id="UP000626092"/>
    </source>
</evidence>
<dbReference type="AlphaFoldDB" id="A0A834H6R7"/>
<sequence length="366" mass="40570">MVPLQQTRFLNFLTRVTKGCRKVLTGLITARMMKSMKRKRKKVVAMSFDGQEYPMFCAPSSLLQSTPSTSNTAGRHLFIHTRFPSPTEHFLLLQFYTNHRPHHGYTPSPLERRASSREPPPPVTILPGNASTPRRLDPSSTVRPHASDGGGNDCLKNLLPGVDLLGYGDTPPGSKLAPFFCLASGASTVGAFPVCGFHGRDSRMEAGMYLNQDLPSPTKNTALYNKMCKVVVMVEYKSKISNNAILTKHFGGAVVNEKGHVLVVSHALPLRKEDIVQMNIRKVGDETVWPTVCLAKDPKKGLALLKVEVKEGDELCIPSQEEWILPGKKIFCVSQLFGMFECGEVSYPHLAYGEKKNPFKIEQLMM</sequence>
<evidence type="ECO:0000313" key="2">
    <source>
        <dbReference type="EMBL" id="KAF7146689.1"/>
    </source>
</evidence>
<reference evidence="2" key="1">
    <citation type="submission" date="2019-11" db="EMBL/GenBank/DDBJ databases">
        <authorList>
            <person name="Liu Y."/>
            <person name="Hou J."/>
            <person name="Li T.-Q."/>
            <person name="Guan C.-H."/>
            <person name="Wu X."/>
            <person name="Wu H.-Z."/>
            <person name="Ling F."/>
            <person name="Zhang R."/>
            <person name="Shi X.-G."/>
            <person name="Ren J.-P."/>
            <person name="Chen E.-F."/>
            <person name="Sun J.-M."/>
        </authorList>
    </citation>
    <scope>NUCLEOTIDE SEQUENCE</scope>
    <source>
        <strain evidence="2">Adult_tree_wgs_1</strain>
        <tissue evidence="2">Leaves</tissue>
    </source>
</reference>
<evidence type="ECO:0008006" key="4">
    <source>
        <dbReference type="Google" id="ProtNLM"/>
    </source>
</evidence>
<dbReference type="Proteomes" id="UP000626092">
    <property type="component" value="Unassembled WGS sequence"/>
</dbReference>
<protein>
    <recommendedName>
        <fullName evidence="4">Trypsin family protein</fullName>
    </recommendedName>
</protein>
<feature type="region of interest" description="Disordered" evidence="1">
    <location>
        <begin position="103"/>
        <end position="150"/>
    </location>
</feature>
<comment type="caution">
    <text evidence="2">The sequence shown here is derived from an EMBL/GenBank/DDBJ whole genome shotgun (WGS) entry which is preliminary data.</text>
</comment>
<dbReference type="OrthoDB" id="10441749at2759"/>
<organism evidence="2 3">
    <name type="scientific">Rhododendron simsii</name>
    <name type="common">Sims's rhododendron</name>
    <dbReference type="NCBI Taxonomy" id="118357"/>
    <lineage>
        <taxon>Eukaryota</taxon>
        <taxon>Viridiplantae</taxon>
        <taxon>Streptophyta</taxon>
        <taxon>Embryophyta</taxon>
        <taxon>Tracheophyta</taxon>
        <taxon>Spermatophyta</taxon>
        <taxon>Magnoliopsida</taxon>
        <taxon>eudicotyledons</taxon>
        <taxon>Gunneridae</taxon>
        <taxon>Pentapetalae</taxon>
        <taxon>asterids</taxon>
        <taxon>Ericales</taxon>
        <taxon>Ericaceae</taxon>
        <taxon>Ericoideae</taxon>
        <taxon>Rhodoreae</taxon>
        <taxon>Rhododendron</taxon>
    </lineage>
</organism>
<evidence type="ECO:0000256" key="1">
    <source>
        <dbReference type="SAM" id="MobiDB-lite"/>
    </source>
</evidence>
<proteinExistence type="predicted"/>